<feature type="compositionally biased region" description="Gly residues" evidence="1">
    <location>
        <begin position="621"/>
        <end position="631"/>
    </location>
</feature>
<comment type="caution">
    <text evidence="2">The sequence shown here is derived from an EMBL/GenBank/DDBJ whole genome shotgun (WGS) entry which is preliminary data.</text>
</comment>
<evidence type="ECO:0000256" key="1">
    <source>
        <dbReference type="SAM" id="MobiDB-lite"/>
    </source>
</evidence>
<proteinExistence type="predicted"/>
<accession>A0A2P7YLB5</accession>
<dbReference type="EMBL" id="NHZQ01000419">
    <property type="protein sequence ID" value="PSK36725.1"/>
    <property type="molecule type" value="Genomic_DNA"/>
</dbReference>
<dbReference type="AlphaFoldDB" id="A0A2P7YLB5"/>
<dbReference type="STRING" id="40998.A0A2P7YLB5"/>
<sequence>MGFLKHLRSKSRIKSQDHGNEYYQSPPQQYYQSAGQGHGHDYTSQLCDDVLQRILEYVCPHTTDLTCVSSEDSAVGDGCMLCDMRDLARSAQVNRRWYKASQGLLYHSVRIDAVHYCEREAILSEKRHHQRRSFRKPSVNTAAVEDVPAARLNLFCRTVRESRTLSQQVEYLKLPYMTRETSKGELAATVSALPNLKYVDLPDGAFNGDPSCLTLMNELQARCPDIRKMNYHHGSEAYLESLTRRHWQGLEELELSGVSVEPGILRVILASLPILHHLSINDLPWLGDTIFQSSPNLPEFPPLQSLVIEDCPQITGEGLKTYLDNPANREVLSSLHLRNTGVTVPSLSAFLFDAPHLHTLKIYASVSFSDTLPLATTPLLSSIALRELHFEIISSTNEGHASSSSPSQSFYAYLSRSLHANALPALHSIHVRDPLFPDMLLLPPPPSAPGQRPTQLASPLDVYAKGLDEQDPIVTHITPALAPQSTSTSDPGASPALGTGLRSTGGRPLSAYNASRGLGPQWGSPDSVVVGNGFGGFLAVPREDVPRPKSAGSDRATLLGPSFAAMGLGGQGSPKGSISGGSVFGGSVAGSAGQGRTGSVYGGSVGGGTGSQWGSPLLNGNGNGTGWGSQGGSPALGMGSPGQGQGQGQQHGRLGGLVAKVGGGIKPAGAGKDKKKYDLWR</sequence>
<reference evidence="2 3" key="1">
    <citation type="submission" date="2017-05" db="EMBL/GenBank/DDBJ databases">
        <title>Draft genome sequence of Elsinoe australis.</title>
        <authorList>
            <person name="Cheng Q."/>
        </authorList>
    </citation>
    <scope>NUCLEOTIDE SEQUENCE [LARGE SCALE GENOMIC DNA]</scope>
    <source>
        <strain evidence="2 3">NL1</strain>
    </source>
</reference>
<evidence type="ECO:0000313" key="2">
    <source>
        <dbReference type="EMBL" id="PSK36725.1"/>
    </source>
</evidence>
<name>A0A2P7YLB5_9PEZI</name>
<keyword evidence="3" id="KW-1185">Reference proteome</keyword>
<evidence type="ECO:0008006" key="4">
    <source>
        <dbReference type="Google" id="ProtNLM"/>
    </source>
</evidence>
<gene>
    <name evidence="2" type="ORF">B9Z65_1908</name>
</gene>
<organism evidence="2 3">
    <name type="scientific">Elsinoe australis</name>
    <dbReference type="NCBI Taxonomy" id="40998"/>
    <lineage>
        <taxon>Eukaryota</taxon>
        <taxon>Fungi</taxon>
        <taxon>Dikarya</taxon>
        <taxon>Ascomycota</taxon>
        <taxon>Pezizomycotina</taxon>
        <taxon>Dothideomycetes</taxon>
        <taxon>Dothideomycetidae</taxon>
        <taxon>Myriangiales</taxon>
        <taxon>Elsinoaceae</taxon>
        <taxon>Elsinoe</taxon>
    </lineage>
</organism>
<feature type="compositionally biased region" description="Gly residues" evidence="1">
    <location>
        <begin position="600"/>
        <end position="611"/>
    </location>
</feature>
<protein>
    <recommendedName>
        <fullName evidence="4">F-box domain-containing protein</fullName>
    </recommendedName>
</protein>
<dbReference type="OrthoDB" id="5405297at2759"/>
<dbReference type="InterPro" id="IPR032675">
    <property type="entry name" value="LRR_dom_sf"/>
</dbReference>
<feature type="region of interest" description="Disordered" evidence="1">
    <location>
        <begin position="482"/>
        <end position="505"/>
    </location>
</feature>
<evidence type="ECO:0000313" key="3">
    <source>
        <dbReference type="Proteomes" id="UP000243723"/>
    </source>
</evidence>
<feature type="compositionally biased region" description="Low complexity" evidence="1">
    <location>
        <begin position="22"/>
        <end position="33"/>
    </location>
</feature>
<feature type="region of interest" description="Disordered" evidence="1">
    <location>
        <begin position="600"/>
        <end position="681"/>
    </location>
</feature>
<dbReference type="Gene3D" id="3.80.10.10">
    <property type="entry name" value="Ribonuclease Inhibitor"/>
    <property type="match status" value="1"/>
</dbReference>
<feature type="compositionally biased region" description="Basic and acidic residues" evidence="1">
    <location>
        <begin position="671"/>
        <end position="681"/>
    </location>
</feature>
<feature type="compositionally biased region" description="Basic residues" evidence="1">
    <location>
        <begin position="1"/>
        <end position="13"/>
    </location>
</feature>
<dbReference type="CDD" id="cd09917">
    <property type="entry name" value="F-box_SF"/>
    <property type="match status" value="1"/>
</dbReference>
<feature type="compositionally biased region" description="Gly residues" evidence="1">
    <location>
        <begin position="639"/>
        <end position="666"/>
    </location>
</feature>
<feature type="region of interest" description="Disordered" evidence="1">
    <location>
        <begin position="1"/>
        <end position="37"/>
    </location>
</feature>
<dbReference type="Proteomes" id="UP000243723">
    <property type="component" value="Unassembled WGS sequence"/>
</dbReference>
<dbReference type="SUPFAM" id="SSF52047">
    <property type="entry name" value="RNI-like"/>
    <property type="match status" value="1"/>
</dbReference>